<evidence type="ECO:0000256" key="3">
    <source>
        <dbReference type="ARBA" id="ARBA00023134"/>
    </source>
</evidence>
<dbReference type="PANTHER" id="PTHR30448:SF0">
    <property type="entry name" value="RNASE ADAPTER PROTEIN RAPZ"/>
    <property type="match status" value="1"/>
</dbReference>
<keyword evidence="8" id="KW-1185">Reference proteome</keyword>
<feature type="binding site" evidence="4">
    <location>
        <begin position="14"/>
        <end position="21"/>
    </location>
    <ligand>
        <name>ATP</name>
        <dbReference type="ChEBI" id="CHEBI:30616"/>
    </ligand>
</feature>
<dbReference type="PIRSF" id="PIRSF005052">
    <property type="entry name" value="P-loopkin"/>
    <property type="match status" value="1"/>
</dbReference>
<gene>
    <name evidence="7" type="primary">rapZ</name>
    <name evidence="7" type="ORF">AB6M95_02560</name>
</gene>
<dbReference type="Pfam" id="PF22740">
    <property type="entry name" value="PapZ_C"/>
    <property type="match status" value="1"/>
</dbReference>
<dbReference type="PANTHER" id="PTHR30448">
    <property type="entry name" value="RNASE ADAPTER PROTEIN RAPZ"/>
    <property type="match status" value="1"/>
</dbReference>
<dbReference type="InterPro" id="IPR053930">
    <property type="entry name" value="RapZ-like_N"/>
</dbReference>
<dbReference type="InterPro" id="IPR005337">
    <property type="entry name" value="RapZ-like"/>
</dbReference>
<feature type="binding site" evidence="4">
    <location>
        <begin position="65"/>
        <end position="68"/>
    </location>
    <ligand>
        <name>GTP</name>
        <dbReference type="ChEBI" id="CHEBI:37565"/>
    </ligand>
</feature>
<comment type="caution">
    <text evidence="7">The sequence shown here is derived from an EMBL/GenBank/DDBJ whole genome shotgun (WGS) entry which is preliminary data.</text>
</comment>
<reference evidence="7 8" key="1">
    <citation type="submission" date="2024-08" db="EMBL/GenBank/DDBJ databases">
        <title>Sulfate-reducing bacteria isolated from formation water of the oil field in Kazakhstan and description of Pseudodesulfovibrio sp.</title>
        <authorList>
            <person name="Bidzhieva S.K."/>
            <person name="Tourova T.P."/>
            <person name="Grouzdev D.S."/>
            <person name="Beletsky A.V."/>
            <person name="Sokolova D.S."/>
            <person name="Samigullina S.R."/>
            <person name="Poltaraus A.B."/>
            <person name="Avtukh A.N."/>
            <person name="Tereshina V.M."/>
            <person name="Zhaparov N.S."/>
            <person name="Mardanov A.V."/>
            <person name="Nazina T.N."/>
        </authorList>
    </citation>
    <scope>NUCLEOTIDE SEQUENCE [LARGE SCALE GENOMIC DNA]</scope>
    <source>
        <strain evidence="7 8">9FUS</strain>
    </source>
</reference>
<evidence type="ECO:0000256" key="4">
    <source>
        <dbReference type="HAMAP-Rule" id="MF_00636"/>
    </source>
</evidence>
<dbReference type="RefSeq" id="WP_371385164.1">
    <property type="nucleotide sequence ID" value="NZ_JBGLYH010000004.1"/>
</dbReference>
<keyword evidence="3 4" id="KW-0342">GTP-binding</keyword>
<feature type="domain" description="RapZ-like N-terminal" evidence="5">
    <location>
        <begin position="9"/>
        <end position="160"/>
    </location>
</feature>
<dbReference type="InterPro" id="IPR027417">
    <property type="entry name" value="P-loop_NTPase"/>
</dbReference>
<organism evidence="7 8">
    <name type="scientific">Pseudodesulfovibrio karagichevae</name>
    <dbReference type="NCBI Taxonomy" id="3239305"/>
    <lineage>
        <taxon>Bacteria</taxon>
        <taxon>Pseudomonadati</taxon>
        <taxon>Thermodesulfobacteriota</taxon>
        <taxon>Desulfovibrionia</taxon>
        <taxon>Desulfovibrionales</taxon>
        <taxon>Desulfovibrionaceae</taxon>
    </lineage>
</organism>
<dbReference type="Pfam" id="PF03668">
    <property type="entry name" value="RapZ-like_N"/>
    <property type="match status" value="1"/>
</dbReference>
<evidence type="ECO:0000313" key="8">
    <source>
        <dbReference type="Proteomes" id="UP001568698"/>
    </source>
</evidence>
<dbReference type="Proteomes" id="UP001568698">
    <property type="component" value="Unassembled WGS sequence"/>
</dbReference>
<keyword evidence="2 4" id="KW-0067">ATP-binding</keyword>
<evidence type="ECO:0000259" key="5">
    <source>
        <dbReference type="Pfam" id="PF03668"/>
    </source>
</evidence>
<dbReference type="SUPFAM" id="SSF52540">
    <property type="entry name" value="P-loop containing nucleoside triphosphate hydrolases"/>
    <property type="match status" value="1"/>
</dbReference>
<dbReference type="InterPro" id="IPR053931">
    <property type="entry name" value="RapZ_C"/>
</dbReference>
<protein>
    <submittedName>
        <fullName evidence="7">RNase adapter RapZ</fullName>
    </submittedName>
</protein>
<proteinExistence type="inferred from homology"/>
<accession>A0ABV4JYT7</accession>
<name>A0ABV4JYT7_9BACT</name>
<keyword evidence="1 4" id="KW-0547">Nucleotide-binding</keyword>
<dbReference type="EMBL" id="JBGLYH010000004">
    <property type="protein sequence ID" value="MEZ7195615.1"/>
    <property type="molecule type" value="Genomic_DNA"/>
</dbReference>
<evidence type="ECO:0000256" key="1">
    <source>
        <dbReference type="ARBA" id="ARBA00022741"/>
    </source>
</evidence>
<sequence length="293" mass="32798">MTSTNPFPVVIVTGLSGSGKSTAIRVFEDLGFFCIDGLPSEMSPKLADLILSFDTKYRGLALGMDLRQFEFVDGWGKALEGFAELGITPQVLFLEAKMAELVRRYATTRRPHPLECRNLGLEQALEMEKKLLEPVRRGAVLVLDTTDYSIHDLRRVIQAKWSSLEDVSLGMRVHIITFGFKYGVPSEADLVFDLRFLPNPYFDKSLRPMSGLDKAVSDYVLGNPTGAGFIKRFHEFLLYLLPLYAEEGRYRITLALGCTGGRHRSVSVAESVLATLKEKGYTVSIEHRHMELG</sequence>
<evidence type="ECO:0000256" key="2">
    <source>
        <dbReference type="ARBA" id="ARBA00022840"/>
    </source>
</evidence>
<evidence type="ECO:0000313" key="7">
    <source>
        <dbReference type="EMBL" id="MEZ7195615.1"/>
    </source>
</evidence>
<dbReference type="HAMAP" id="MF_00636">
    <property type="entry name" value="RapZ_like"/>
    <property type="match status" value="1"/>
</dbReference>
<evidence type="ECO:0000259" key="6">
    <source>
        <dbReference type="Pfam" id="PF22740"/>
    </source>
</evidence>
<dbReference type="Gene3D" id="3.40.50.300">
    <property type="entry name" value="P-loop containing nucleotide triphosphate hydrolases"/>
    <property type="match status" value="1"/>
</dbReference>
<dbReference type="NCBIfam" id="NF003828">
    <property type="entry name" value="PRK05416.1"/>
    <property type="match status" value="1"/>
</dbReference>
<feature type="domain" description="RapZ C-terminal" evidence="6">
    <location>
        <begin position="171"/>
        <end position="291"/>
    </location>
</feature>